<evidence type="ECO:0000313" key="2">
    <source>
        <dbReference type="EMBL" id="RAV06942.1"/>
    </source>
</evidence>
<dbReference type="InterPro" id="IPR029032">
    <property type="entry name" value="AhpD-like"/>
</dbReference>
<name>A0A329LJB2_9MYCO</name>
<accession>A0A329LJB2</accession>
<dbReference type="Pfam" id="PF02627">
    <property type="entry name" value="CMD"/>
    <property type="match status" value="1"/>
</dbReference>
<comment type="caution">
    <text evidence="2">The sequence shown here is derived from an EMBL/GenBank/DDBJ whole genome shotgun (WGS) entry which is preliminary data.</text>
</comment>
<dbReference type="PANTHER" id="PTHR34846">
    <property type="entry name" value="4-CARBOXYMUCONOLACTONE DECARBOXYLASE FAMILY PROTEIN (AFU_ORTHOLOGUE AFUA_6G11590)"/>
    <property type="match status" value="1"/>
</dbReference>
<evidence type="ECO:0000313" key="3">
    <source>
        <dbReference type="Proteomes" id="UP000250915"/>
    </source>
</evidence>
<dbReference type="EMBL" id="QMEV01000055">
    <property type="protein sequence ID" value="RAV06942.1"/>
    <property type="molecule type" value="Genomic_DNA"/>
</dbReference>
<proteinExistence type="predicted"/>
<dbReference type="PANTHER" id="PTHR34846:SF5">
    <property type="entry name" value="CARBOXYMUCONOLACTONE DECARBOXYLASE-LIKE DOMAIN-CONTAINING PROTEIN"/>
    <property type="match status" value="1"/>
</dbReference>
<dbReference type="Proteomes" id="UP000250915">
    <property type="component" value="Unassembled WGS sequence"/>
</dbReference>
<sequence length="183" mass="20028">MTRMPLVSTDRQPEGIKQPIAGPDTLNVLRLIANAPNIFDGWAQMTGELFKSPTFTPRLREVIILRVGHLQDSPYELAQHVIFGRTAGLTDRQIDALLGKSDLDAAGFTGDERIVIDTVTELCTTRRLSDNAFAKAHALLGDEALTELLMIVSCYYGLAFVLNAVDLEIDTPSFASPDEGLAR</sequence>
<dbReference type="GO" id="GO:0051920">
    <property type="term" value="F:peroxiredoxin activity"/>
    <property type="evidence" value="ECO:0007669"/>
    <property type="project" value="InterPro"/>
</dbReference>
<dbReference type="AlphaFoldDB" id="A0A329LJB2"/>
<dbReference type="OrthoDB" id="4704294at2"/>
<dbReference type="Gene3D" id="1.20.1290.10">
    <property type="entry name" value="AhpD-like"/>
    <property type="match status" value="1"/>
</dbReference>
<dbReference type="RefSeq" id="WP_112634504.1">
    <property type="nucleotide sequence ID" value="NZ_QMEV01000055.1"/>
</dbReference>
<gene>
    <name evidence="2" type="ORF">DQP57_20300</name>
</gene>
<dbReference type="SUPFAM" id="SSF69118">
    <property type="entry name" value="AhpD-like"/>
    <property type="match status" value="1"/>
</dbReference>
<organism evidence="2 3">
    <name type="scientific">Mycobacterium colombiense</name>
    <dbReference type="NCBI Taxonomy" id="339268"/>
    <lineage>
        <taxon>Bacteria</taxon>
        <taxon>Bacillati</taxon>
        <taxon>Actinomycetota</taxon>
        <taxon>Actinomycetes</taxon>
        <taxon>Mycobacteriales</taxon>
        <taxon>Mycobacteriaceae</taxon>
        <taxon>Mycobacterium</taxon>
        <taxon>Mycobacterium avium complex (MAC)</taxon>
    </lineage>
</organism>
<reference evidence="2 3" key="1">
    <citation type="submission" date="2018-06" db="EMBL/GenBank/DDBJ databases">
        <title>NTM in soil in Japan.</title>
        <authorList>
            <person name="Ohya K."/>
        </authorList>
    </citation>
    <scope>NUCLEOTIDE SEQUENCE [LARGE SCALE GENOMIC DNA]</scope>
    <source>
        <strain evidence="2 3">GF28</strain>
    </source>
</reference>
<evidence type="ECO:0000259" key="1">
    <source>
        <dbReference type="Pfam" id="PF02627"/>
    </source>
</evidence>
<dbReference type="InterPro" id="IPR003779">
    <property type="entry name" value="CMD-like"/>
</dbReference>
<feature type="domain" description="Carboxymuconolactone decarboxylase-like" evidence="1">
    <location>
        <begin position="36"/>
        <end position="102"/>
    </location>
</feature>
<protein>
    <submittedName>
        <fullName evidence="2">Carboxymuconolactone decarboxylase family protein</fullName>
    </submittedName>
</protein>